<gene>
    <name evidence="2" type="ORF">BEMITA_LOCUS10262</name>
</gene>
<evidence type="ECO:0000256" key="1">
    <source>
        <dbReference type="SAM" id="MobiDB-lite"/>
    </source>
</evidence>
<sequence length="286" mass="31599">MEPDGERSISSGISLPQWMKVKITERYDLEQTAFSPPTEDDGFFFMRYPSKAENRFPNSSGKSSNSINEVRRKISSSKGPVTEPDLDLNQHTTPCRQFILQNNVEPPIQVIQSGLNSRFKSAGVDDGFKTAACGKSVVEVANQMINLKLYNGRNSEELPSPDKTSYLKQRRNSKSLPASPASSPKIGRRNPFFSEAAFESVLDTHDNNAAKSSGWISFSSLLNPRDSIEESAAVSREASERGSTLSIAENPESLSAAIQKEGTSPKILRARPSELREMNFWSPTSM</sequence>
<keyword evidence="3" id="KW-1185">Reference proteome</keyword>
<dbReference type="OrthoDB" id="8192147at2759"/>
<feature type="compositionally biased region" description="Low complexity" evidence="1">
    <location>
        <begin position="174"/>
        <end position="185"/>
    </location>
</feature>
<reference evidence="2" key="1">
    <citation type="submission" date="2021-12" db="EMBL/GenBank/DDBJ databases">
        <authorList>
            <person name="King R."/>
        </authorList>
    </citation>
    <scope>NUCLEOTIDE SEQUENCE</scope>
</reference>
<evidence type="ECO:0000313" key="2">
    <source>
        <dbReference type="EMBL" id="CAH0391664.1"/>
    </source>
</evidence>
<dbReference type="AlphaFoldDB" id="A0A9P0AJ80"/>
<feature type="region of interest" description="Disordered" evidence="1">
    <location>
        <begin position="153"/>
        <end position="189"/>
    </location>
</feature>
<proteinExistence type="predicted"/>
<dbReference type="EMBL" id="OU963867">
    <property type="protein sequence ID" value="CAH0391664.1"/>
    <property type="molecule type" value="Genomic_DNA"/>
</dbReference>
<organism evidence="2 3">
    <name type="scientific">Bemisia tabaci</name>
    <name type="common">Sweetpotato whitefly</name>
    <name type="synonym">Aleurodes tabaci</name>
    <dbReference type="NCBI Taxonomy" id="7038"/>
    <lineage>
        <taxon>Eukaryota</taxon>
        <taxon>Metazoa</taxon>
        <taxon>Ecdysozoa</taxon>
        <taxon>Arthropoda</taxon>
        <taxon>Hexapoda</taxon>
        <taxon>Insecta</taxon>
        <taxon>Pterygota</taxon>
        <taxon>Neoptera</taxon>
        <taxon>Paraneoptera</taxon>
        <taxon>Hemiptera</taxon>
        <taxon>Sternorrhyncha</taxon>
        <taxon>Aleyrodoidea</taxon>
        <taxon>Aleyrodidae</taxon>
        <taxon>Aleyrodinae</taxon>
        <taxon>Bemisia</taxon>
    </lineage>
</organism>
<accession>A0A9P0AJ80</accession>
<name>A0A9P0AJ80_BEMTA</name>
<feature type="region of interest" description="Disordered" evidence="1">
    <location>
        <begin position="236"/>
        <end position="271"/>
    </location>
</feature>
<evidence type="ECO:0000313" key="3">
    <source>
        <dbReference type="Proteomes" id="UP001152759"/>
    </source>
</evidence>
<dbReference type="Proteomes" id="UP001152759">
    <property type="component" value="Chromosome 6"/>
</dbReference>
<protein>
    <submittedName>
        <fullName evidence="2">Uncharacterized protein</fullName>
    </submittedName>
</protein>
<dbReference type="KEGG" id="btab:109040890"/>